<evidence type="ECO:0000256" key="2">
    <source>
        <dbReference type="SAM" id="MobiDB-lite"/>
    </source>
</evidence>
<dbReference type="EMBL" id="JAUIQD010000005">
    <property type="protein sequence ID" value="KAK3348578.1"/>
    <property type="molecule type" value="Genomic_DNA"/>
</dbReference>
<dbReference type="AlphaFoldDB" id="A0AAJ0MBL4"/>
<dbReference type="InterPro" id="IPR056884">
    <property type="entry name" value="NPHP3-like_N"/>
</dbReference>
<dbReference type="SUPFAM" id="SSF52540">
    <property type="entry name" value="P-loop containing nucleoside triphosphate hydrolases"/>
    <property type="match status" value="1"/>
</dbReference>
<reference evidence="4" key="2">
    <citation type="submission" date="2023-06" db="EMBL/GenBank/DDBJ databases">
        <authorList>
            <consortium name="Lawrence Berkeley National Laboratory"/>
            <person name="Haridas S."/>
            <person name="Hensen N."/>
            <person name="Bonometti L."/>
            <person name="Westerberg I."/>
            <person name="Brannstrom I.O."/>
            <person name="Guillou S."/>
            <person name="Cros-Aarteil S."/>
            <person name="Calhoun S."/>
            <person name="Kuo A."/>
            <person name="Mondo S."/>
            <person name="Pangilinan J."/>
            <person name="Riley R."/>
            <person name="Labutti K."/>
            <person name="Andreopoulos B."/>
            <person name="Lipzen A."/>
            <person name="Chen C."/>
            <person name="Yanf M."/>
            <person name="Daum C."/>
            <person name="Ng V."/>
            <person name="Clum A."/>
            <person name="Steindorff A."/>
            <person name="Ohm R."/>
            <person name="Martin F."/>
            <person name="Silar P."/>
            <person name="Natvig D."/>
            <person name="Lalanne C."/>
            <person name="Gautier V."/>
            <person name="Ament-Velasquez S.L."/>
            <person name="Kruys A."/>
            <person name="Hutchinson M.I."/>
            <person name="Powell A.J."/>
            <person name="Barry K."/>
            <person name="Miller A.N."/>
            <person name="Grigoriev I.V."/>
            <person name="Debuchy R."/>
            <person name="Gladieux P."/>
            <person name="Thoren M.H."/>
            <person name="Johannesson H."/>
        </authorList>
    </citation>
    <scope>NUCLEOTIDE SEQUENCE</scope>
    <source>
        <strain evidence="4">CBS 955.72</strain>
    </source>
</reference>
<sequence>MHGYEGYHTTSTASCHTQSLPITHINALKKKPEAEDCLRHLFLTNPAEDRNTLKRKKGNHASGTYEWILSTEELTTWLGFEPTADPHGQVMWLHGNPGTGKSTMAIFLTEELSTVSRQQTGKRWHTFSATRALMIRRRLCQLSGVFSSNLSSSARSFSTTSCQSTKSAGRSCSTRSTLSGRYSWLWRPNRTLAGNTASLMRWTNATETRRRPCCSSSEKPFRTEISRQMSGY</sequence>
<dbReference type="PANTHER" id="PTHR10039:SF5">
    <property type="entry name" value="NACHT DOMAIN-CONTAINING PROTEIN"/>
    <property type="match status" value="1"/>
</dbReference>
<dbReference type="Proteomes" id="UP001275084">
    <property type="component" value="Unassembled WGS sequence"/>
</dbReference>
<dbReference type="Pfam" id="PF24883">
    <property type="entry name" value="NPHP3_N"/>
    <property type="match status" value="1"/>
</dbReference>
<feature type="domain" description="Nephrocystin 3-like N-terminal" evidence="3">
    <location>
        <begin position="63"/>
        <end position="152"/>
    </location>
</feature>
<evidence type="ECO:0000259" key="3">
    <source>
        <dbReference type="Pfam" id="PF24883"/>
    </source>
</evidence>
<evidence type="ECO:0000313" key="4">
    <source>
        <dbReference type="EMBL" id="KAK3348578.1"/>
    </source>
</evidence>
<gene>
    <name evidence="4" type="ORF">B0T25DRAFT_225701</name>
</gene>
<keyword evidence="5" id="KW-1185">Reference proteome</keyword>
<comment type="caution">
    <text evidence="4">The sequence shown here is derived from an EMBL/GenBank/DDBJ whole genome shotgun (WGS) entry which is preliminary data.</text>
</comment>
<keyword evidence="1" id="KW-0677">Repeat</keyword>
<organism evidence="4 5">
    <name type="scientific">Lasiosphaeria hispida</name>
    <dbReference type="NCBI Taxonomy" id="260671"/>
    <lineage>
        <taxon>Eukaryota</taxon>
        <taxon>Fungi</taxon>
        <taxon>Dikarya</taxon>
        <taxon>Ascomycota</taxon>
        <taxon>Pezizomycotina</taxon>
        <taxon>Sordariomycetes</taxon>
        <taxon>Sordariomycetidae</taxon>
        <taxon>Sordariales</taxon>
        <taxon>Lasiosphaeriaceae</taxon>
        <taxon>Lasiosphaeria</taxon>
    </lineage>
</organism>
<dbReference type="PANTHER" id="PTHR10039">
    <property type="entry name" value="AMELOGENIN"/>
    <property type="match status" value="1"/>
</dbReference>
<proteinExistence type="predicted"/>
<accession>A0AAJ0MBL4</accession>
<evidence type="ECO:0000313" key="5">
    <source>
        <dbReference type="Proteomes" id="UP001275084"/>
    </source>
</evidence>
<reference evidence="4" key="1">
    <citation type="journal article" date="2023" name="Mol. Phylogenet. Evol.">
        <title>Genome-scale phylogeny and comparative genomics of the fungal order Sordariales.</title>
        <authorList>
            <person name="Hensen N."/>
            <person name="Bonometti L."/>
            <person name="Westerberg I."/>
            <person name="Brannstrom I.O."/>
            <person name="Guillou S."/>
            <person name="Cros-Aarteil S."/>
            <person name="Calhoun S."/>
            <person name="Haridas S."/>
            <person name="Kuo A."/>
            <person name="Mondo S."/>
            <person name="Pangilinan J."/>
            <person name="Riley R."/>
            <person name="LaButti K."/>
            <person name="Andreopoulos B."/>
            <person name="Lipzen A."/>
            <person name="Chen C."/>
            <person name="Yan M."/>
            <person name="Daum C."/>
            <person name="Ng V."/>
            <person name="Clum A."/>
            <person name="Steindorff A."/>
            <person name="Ohm R.A."/>
            <person name="Martin F."/>
            <person name="Silar P."/>
            <person name="Natvig D.O."/>
            <person name="Lalanne C."/>
            <person name="Gautier V."/>
            <person name="Ament-Velasquez S.L."/>
            <person name="Kruys A."/>
            <person name="Hutchinson M.I."/>
            <person name="Powell A.J."/>
            <person name="Barry K."/>
            <person name="Miller A.N."/>
            <person name="Grigoriev I.V."/>
            <person name="Debuchy R."/>
            <person name="Gladieux P."/>
            <person name="Hiltunen Thoren M."/>
            <person name="Johannesson H."/>
        </authorList>
    </citation>
    <scope>NUCLEOTIDE SEQUENCE</scope>
    <source>
        <strain evidence="4">CBS 955.72</strain>
    </source>
</reference>
<protein>
    <recommendedName>
        <fullName evidence="3">Nephrocystin 3-like N-terminal domain-containing protein</fullName>
    </recommendedName>
</protein>
<name>A0AAJ0MBL4_9PEZI</name>
<dbReference type="InterPro" id="IPR027417">
    <property type="entry name" value="P-loop_NTPase"/>
</dbReference>
<evidence type="ECO:0000256" key="1">
    <source>
        <dbReference type="ARBA" id="ARBA00022737"/>
    </source>
</evidence>
<feature type="region of interest" description="Disordered" evidence="2">
    <location>
        <begin position="211"/>
        <end position="232"/>
    </location>
</feature>